<reference evidence="2 3" key="1">
    <citation type="submission" date="2021-10" db="EMBL/GenBank/DDBJ databases">
        <title>Anaerobic single-cell dispensing facilitates the cultivation of human gut bacteria.</title>
        <authorList>
            <person name="Afrizal A."/>
        </authorList>
    </citation>
    <scope>NUCLEOTIDE SEQUENCE [LARGE SCALE GENOMIC DNA]</scope>
    <source>
        <strain evidence="2 3">CLA-AA-H232</strain>
    </source>
</reference>
<keyword evidence="3" id="KW-1185">Reference proteome</keyword>
<organism evidence="2 3">
    <name type="scientific">Hominilimicola fabiformis</name>
    <dbReference type="NCBI Taxonomy" id="2885356"/>
    <lineage>
        <taxon>Bacteria</taxon>
        <taxon>Bacillati</taxon>
        <taxon>Bacillota</taxon>
        <taxon>Clostridia</taxon>
        <taxon>Eubacteriales</taxon>
        <taxon>Oscillospiraceae</taxon>
        <taxon>Hominilimicola</taxon>
    </lineage>
</organism>
<accession>A0AAE3J9P4</accession>
<feature type="region of interest" description="Disordered" evidence="1">
    <location>
        <begin position="1"/>
        <end position="47"/>
    </location>
</feature>
<dbReference type="RefSeq" id="WP_308456717.1">
    <property type="nucleotide sequence ID" value="NZ_JAJEQM010000013.1"/>
</dbReference>
<name>A0AAE3J9P4_9FIRM</name>
<proteinExistence type="predicted"/>
<comment type="caution">
    <text evidence="2">The sequence shown here is derived from an EMBL/GenBank/DDBJ whole genome shotgun (WGS) entry which is preliminary data.</text>
</comment>
<protein>
    <submittedName>
        <fullName evidence="2">Uncharacterized protein</fullName>
    </submittedName>
</protein>
<evidence type="ECO:0000256" key="1">
    <source>
        <dbReference type="SAM" id="MobiDB-lite"/>
    </source>
</evidence>
<dbReference type="EMBL" id="JAJEQM010000013">
    <property type="protein sequence ID" value="MCC2211103.1"/>
    <property type="molecule type" value="Genomic_DNA"/>
</dbReference>
<dbReference type="Proteomes" id="UP001198242">
    <property type="component" value="Unassembled WGS sequence"/>
</dbReference>
<evidence type="ECO:0000313" key="3">
    <source>
        <dbReference type="Proteomes" id="UP001198242"/>
    </source>
</evidence>
<dbReference type="AlphaFoldDB" id="A0AAE3J9P4"/>
<gene>
    <name evidence="2" type="ORF">LKE05_09930</name>
</gene>
<evidence type="ECO:0000313" key="2">
    <source>
        <dbReference type="EMBL" id="MCC2211103.1"/>
    </source>
</evidence>
<sequence length="106" mass="12341">MREGFAVGESSDNENRNQSAGEIEADDVKARQSMSKEERLNTFPESLKPNQNADVVFWENSKNNEYGDVNIDEDMGIRYNDDIDIPYRKKNNLMNMLYRQTTEQIN</sequence>
<feature type="compositionally biased region" description="Basic and acidic residues" evidence="1">
    <location>
        <begin position="26"/>
        <end position="40"/>
    </location>
</feature>